<protein>
    <submittedName>
        <fullName evidence="1">G1804 protein</fullName>
    </submittedName>
</protein>
<evidence type="ECO:0000313" key="1">
    <source>
        <dbReference type="EMBL" id="CAL5219881.1"/>
    </source>
</evidence>
<gene>
    <name evidence="1" type="primary">g1804</name>
    <name evidence="1" type="ORF">VP750_LOCUS1540</name>
</gene>
<sequence length="118" mass="12719">MADSVVSSQVQALLTPAEPALAEAYFAQVTQALGGQLQVRETPDEKGKGVFTTQAFRADELVFKEAPLVGAQHTANKADALVCSRCFTMIGSIEQQIAHRLLAQEENGKSHCLAIIHR</sequence>
<accession>A0ABP1FKH1</accession>
<proteinExistence type="predicted"/>
<dbReference type="Proteomes" id="UP001497392">
    <property type="component" value="Unassembled WGS sequence"/>
</dbReference>
<keyword evidence="2" id="KW-1185">Reference proteome</keyword>
<dbReference type="EMBL" id="CAXHTA020000002">
    <property type="protein sequence ID" value="CAL5219881.1"/>
    <property type="molecule type" value="Genomic_DNA"/>
</dbReference>
<dbReference type="SUPFAM" id="SSF82199">
    <property type="entry name" value="SET domain"/>
    <property type="match status" value="1"/>
</dbReference>
<evidence type="ECO:0000313" key="2">
    <source>
        <dbReference type="Proteomes" id="UP001497392"/>
    </source>
</evidence>
<name>A0ABP1FKH1_9CHLO</name>
<dbReference type="PANTHER" id="PTHR47436">
    <property type="entry name" value="HISTONE-LYSINE N-METHYLTRANSFERASE ATXR2"/>
    <property type="match status" value="1"/>
</dbReference>
<organism evidence="1 2">
    <name type="scientific">Coccomyxa viridis</name>
    <dbReference type="NCBI Taxonomy" id="1274662"/>
    <lineage>
        <taxon>Eukaryota</taxon>
        <taxon>Viridiplantae</taxon>
        <taxon>Chlorophyta</taxon>
        <taxon>core chlorophytes</taxon>
        <taxon>Trebouxiophyceae</taxon>
        <taxon>Trebouxiophyceae incertae sedis</taxon>
        <taxon>Coccomyxaceae</taxon>
        <taxon>Coccomyxa</taxon>
    </lineage>
</organism>
<comment type="caution">
    <text evidence="1">The sequence shown here is derived from an EMBL/GenBank/DDBJ whole genome shotgun (WGS) entry which is preliminary data.</text>
</comment>
<dbReference type="InterPro" id="IPR044237">
    <property type="entry name" value="ATXR2-like"/>
</dbReference>
<dbReference type="PANTHER" id="PTHR47436:SF1">
    <property type="entry name" value="SET DOMAIN-CONTAINING PROTEIN"/>
    <property type="match status" value="1"/>
</dbReference>
<dbReference type="InterPro" id="IPR046341">
    <property type="entry name" value="SET_dom_sf"/>
</dbReference>
<reference evidence="1 2" key="1">
    <citation type="submission" date="2024-06" db="EMBL/GenBank/DDBJ databases">
        <authorList>
            <person name="Kraege A."/>
            <person name="Thomma B."/>
        </authorList>
    </citation>
    <scope>NUCLEOTIDE SEQUENCE [LARGE SCALE GENOMIC DNA]</scope>
</reference>